<reference evidence="2 3" key="1">
    <citation type="submission" date="2024-04" db="EMBL/GenBank/DDBJ databases">
        <authorList>
            <person name="Fracassetti M."/>
        </authorList>
    </citation>
    <scope>NUCLEOTIDE SEQUENCE [LARGE SCALE GENOMIC DNA]</scope>
</reference>
<dbReference type="AlphaFoldDB" id="A0AAV2FNT1"/>
<evidence type="ECO:0000256" key="1">
    <source>
        <dbReference type="SAM" id="MobiDB-lite"/>
    </source>
</evidence>
<dbReference type="EMBL" id="OZ034820">
    <property type="protein sequence ID" value="CAL1400041.1"/>
    <property type="molecule type" value="Genomic_DNA"/>
</dbReference>
<evidence type="ECO:0000313" key="2">
    <source>
        <dbReference type="EMBL" id="CAL1400041.1"/>
    </source>
</evidence>
<accession>A0AAV2FNT1</accession>
<feature type="region of interest" description="Disordered" evidence="1">
    <location>
        <begin position="118"/>
        <end position="156"/>
    </location>
</feature>
<evidence type="ECO:0000313" key="3">
    <source>
        <dbReference type="Proteomes" id="UP001497516"/>
    </source>
</evidence>
<gene>
    <name evidence="2" type="ORF">LTRI10_LOCUS40193</name>
</gene>
<keyword evidence="3" id="KW-1185">Reference proteome</keyword>
<dbReference type="Proteomes" id="UP001497516">
    <property type="component" value="Chromosome 7"/>
</dbReference>
<sequence length="156" mass="14678">MSTTTAAVGIQCGGATNRGATGLGCRVIFAVSMASRLSSGSDGAMTVDGDVVVGDKVDIEGATDAAPSSSSFSTESATASACDRGGAVDTGGVAISTSSMAVVVSICDDGGSEALVGATKGKDDNGGAGFAPSASSTSSSTELEASTCGSGAVTLS</sequence>
<organism evidence="2 3">
    <name type="scientific">Linum trigynum</name>
    <dbReference type="NCBI Taxonomy" id="586398"/>
    <lineage>
        <taxon>Eukaryota</taxon>
        <taxon>Viridiplantae</taxon>
        <taxon>Streptophyta</taxon>
        <taxon>Embryophyta</taxon>
        <taxon>Tracheophyta</taxon>
        <taxon>Spermatophyta</taxon>
        <taxon>Magnoliopsida</taxon>
        <taxon>eudicotyledons</taxon>
        <taxon>Gunneridae</taxon>
        <taxon>Pentapetalae</taxon>
        <taxon>rosids</taxon>
        <taxon>fabids</taxon>
        <taxon>Malpighiales</taxon>
        <taxon>Linaceae</taxon>
        <taxon>Linum</taxon>
    </lineage>
</organism>
<name>A0AAV2FNT1_9ROSI</name>
<feature type="compositionally biased region" description="Low complexity" evidence="1">
    <location>
        <begin position="133"/>
        <end position="147"/>
    </location>
</feature>
<proteinExistence type="predicted"/>
<protein>
    <submittedName>
        <fullName evidence="2">Uncharacterized protein</fullName>
    </submittedName>
</protein>